<dbReference type="AlphaFoldDB" id="A0A0F9LI15"/>
<accession>A0A0F9LI15</accession>
<protein>
    <submittedName>
        <fullName evidence="2">Uncharacterized protein</fullName>
    </submittedName>
</protein>
<gene>
    <name evidence="2" type="ORF">LCGC14_1505970</name>
    <name evidence="1" type="ORF">LCGC14_3131390</name>
</gene>
<reference evidence="2" key="1">
    <citation type="journal article" date="2015" name="Nature">
        <title>Complex archaea that bridge the gap between prokaryotes and eukaryotes.</title>
        <authorList>
            <person name="Spang A."/>
            <person name="Saw J.H."/>
            <person name="Jorgensen S.L."/>
            <person name="Zaremba-Niedzwiedzka K."/>
            <person name="Martijn J."/>
            <person name="Lind A.E."/>
            <person name="van Eijk R."/>
            <person name="Schleper C."/>
            <person name="Guy L."/>
            <person name="Ettema T.J."/>
        </authorList>
    </citation>
    <scope>NUCLEOTIDE SEQUENCE</scope>
</reference>
<name>A0A0F9LI15_9ZZZZ</name>
<proteinExistence type="predicted"/>
<comment type="caution">
    <text evidence="2">The sequence shown here is derived from an EMBL/GenBank/DDBJ whole genome shotgun (WGS) entry which is preliminary data.</text>
</comment>
<organism evidence="2">
    <name type="scientific">marine sediment metagenome</name>
    <dbReference type="NCBI Taxonomy" id="412755"/>
    <lineage>
        <taxon>unclassified sequences</taxon>
        <taxon>metagenomes</taxon>
        <taxon>ecological metagenomes</taxon>
    </lineage>
</organism>
<dbReference type="EMBL" id="LAZR01010990">
    <property type="protein sequence ID" value="KKM63975.1"/>
    <property type="molecule type" value="Genomic_DNA"/>
</dbReference>
<sequence length="161" mass="19399">MSLVNTRKHIQGYFSQEDYERVMTIITEIQIKYMRATNHRCTVGDAIKEALLFYANHNGLVAKGVPQGIIPYYYKDSFFEDEFEKIKRAEKNGIGSWRNINETWIREDIIKVMDIRNEIEERNIILEIRDKKEQWKAMTDYIDKIYTEYKEWKKKGEKDDE</sequence>
<dbReference type="EMBL" id="LAZR01068351">
    <property type="protein sequence ID" value="KKK49801.1"/>
    <property type="molecule type" value="Genomic_DNA"/>
</dbReference>
<evidence type="ECO:0000313" key="1">
    <source>
        <dbReference type="EMBL" id="KKK49801.1"/>
    </source>
</evidence>
<evidence type="ECO:0000313" key="2">
    <source>
        <dbReference type="EMBL" id="KKM63975.1"/>
    </source>
</evidence>